<evidence type="ECO:0000256" key="2">
    <source>
        <dbReference type="ARBA" id="ARBA00022801"/>
    </source>
</evidence>
<gene>
    <name evidence="5" type="ORF">KQ657_004710</name>
</gene>
<dbReference type="InterPro" id="IPR050410">
    <property type="entry name" value="CCR4/nocturin_mRNA_transcr"/>
</dbReference>
<reference evidence="5" key="1">
    <citation type="submission" date="2021-03" db="EMBL/GenBank/DDBJ databases">
        <authorList>
            <person name="Palmer J.M."/>
        </authorList>
    </citation>
    <scope>NUCLEOTIDE SEQUENCE</scope>
    <source>
        <strain evidence="5">ARV_011</strain>
    </source>
</reference>
<dbReference type="PANTHER" id="PTHR12121">
    <property type="entry name" value="CARBON CATABOLITE REPRESSOR PROTEIN 4"/>
    <property type="match status" value="1"/>
</dbReference>
<dbReference type="GO" id="GO:0006139">
    <property type="term" value="P:nucleobase-containing compound metabolic process"/>
    <property type="evidence" value="ECO:0007669"/>
    <property type="project" value="UniProtKB-ARBA"/>
</dbReference>
<dbReference type="PANTHER" id="PTHR12121:SF45">
    <property type="entry name" value="NOCTURNIN"/>
    <property type="match status" value="1"/>
</dbReference>
<dbReference type="SUPFAM" id="SSF56219">
    <property type="entry name" value="DNase I-like"/>
    <property type="match status" value="1"/>
</dbReference>
<keyword evidence="6" id="KW-1185">Reference proteome</keyword>
<dbReference type="GeneID" id="66118084"/>
<keyword evidence="2" id="KW-0378">Hydrolase</keyword>
<comment type="caution">
    <text evidence="5">The sequence shown here is derived from an EMBL/GenBank/DDBJ whole genome shotgun (WGS) entry which is preliminary data.</text>
</comment>
<sequence>MTNKPSHKNARDPATITPEYILQQRLLREQRKQREREEKGLNDSTKQEATTPPHLRFQKREMLQVNDPIEDKLKVKIMSYNVLAQCLIRRELFPTSGNILKWSIRSQVLMSEFKHYDADIMCLQELDHVQYKSFWHSELEKLGYQSKYYRNTAKGHGVAIFFKKSMFVWKHQSAINYDNEEVPQGLEPRTITQNIGLIVQLDFTSIIRKKYKLSKAGVIIGTTHLFWHPFGTFERTRQTYLVLKKIKDFTSILNSVSGTPRSGYYTFFAGDLNSQPFDSPYLSITAKPIEYSGRSKLVISCSLSYRFSKNRGKTSNESIEGGITHVEDPEDPEFGSDNNDDDNVHDEKHYEGQPKDPVPESFEASEEQLELVQKIQDVHNSLDMRAISVYASGYRHVHPENSGRDNDRFEPYFSNWAHTWRGLLDYILVVCPWDKTREDHSKRVDTTEELQENQLIRLLKLLRLPQPEEMGSEPSGQPRSGQYPSDHLCLMAEVQLL</sequence>
<dbReference type="InterPro" id="IPR036691">
    <property type="entry name" value="Endo/exonu/phosph_ase_sf"/>
</dbReference>
<feature type="region of interest" description="Disordered" evidence="3">
    <location>
        <begin position="27"/>
        <end position="56"/>
    </location>
</feature>
<evidence type="ECO:0000256" key="3">
    <source>
        <dbReference type="SAM" id="MobiDB-lite"/>
    </source>
</evidence>
<evidence type="ECO:0000313" key="6">
    <source>
        <dbReference type="Proteomes" id="UP000790833"/>
    </source>
</evidence>
<protein>
    <recommendedName>
        <fullName evidence="4">Endonuclease/exonuclease/phosphatase domain-containing protein</fullName>
    </recommendedName>
</protein>
<feature type="domain" description="Endonuclease/exonuclease/phosphatase" evidence="4">
    <location>
        <begin position="78"/>
        <end position="429"/>
    </location>
</feature>
<dbReference type="EMBL" id="JAHMUF010000007">
    <property type="protein sequence ID" value="KAG7194495.1"/>
    <property type="molecule type" value="Genomic_DNA"/>
</dbReference>
<dbReference type="Gene3D" id="3.60.10.10">
    <property type="entry name" value="Endonuclease/exonuclease/phosphatase"/>
    <property type="match status" value="1"/>
</dbReference>
<evidence type="ECO:0000313" key="5">
    <source>
        <dbReference type="EMBL" id="KAG7194495.1"/>
    </source>
</evidence>
<evidence type="ECO:0000259" key="4">
    <source>
        <dbReference type="Pfam" id="PF03372"/>
    </source>
</evidence>
<feature type="compositionally biased region" description="Basic and acidic residues" evidence="3">
    <location>
        <begin position="345"/>
        <end position="358"/>
    </location>
</feature>
<feature type="compositionally biased region" description="Acidic residues" evidence="3">
    <location>
        <begin position="328"/>
        <end position="344"/>
    </location>
</feature>
<accession>A0A9P7VB19</accession>
<comment type="similarity">
    <text evidence="1">Belongs to the CCR4/nocturin family.</text>
</comment>
<feature type="compositionally biased region" description="Basic and acidic residues" evidence="3">
    <location>
        <begin position="27"/>
        <end position="41"/>
    </location>
</feature>
<dbReference type="GO" id="GO:0000175">
    <property type="term" value="F:3'-5'-RNA exonuclease activity"/>
    <property type="evidence" value="ECO:0007669"/>
    <property type="project" value="TreeGrafter"/>
</dbReference>
<dbReference type="AlphaFoldDB" id="A0A9P7VB19"/>
<organism evidence="5 6">
    <name type="scientific">Scheffersomyces spartinae</name>
    <dbReference type="NCBI Taxonomy" id="45513"/>
    <lineage>
        <taxon>Eukaryota</taxon>
        <taxon>Fungi</taxon>
        <taxon>Dikarya</taxon>
        <taxon>Ascomycota</taxon>
        <taxon>Saccharomycotina</taxon>
        <taxon>Pichiomycetes</taxon>
        <taxon>Debaryomycetaceae</taxon>
        <taxon>Scheffersomyces</taxon>
    </lineage>
</organism>
<dbReference type="OrthoDB" id="428734at2759"/>
<proteinExistence type="inferred from homology"/>
<feature type="region of interest" description="Disordered" evidence="3">
    <location>
        <begin position="311"/>
        <end position="360"/>
    </location>
</feature>
<dbReference type="InterPro" id="IPR005135">
    <property type="entry name" value="Endo/exonuclease/phosphatase"/>
</dbReference>
<dbReference type="RefSeq" id="XP_043050042.1">
    <property type="nucleotide sequence ID" value="XM_043195376.1"/>
</dbReference>
<dbReference type="Pfam" id="PF03372">
    <property type="entry name" value="Exo_endo_phos"/>
    <property type="match status" value="1"/>
</dbReference>
<evidence type="ECO:0000256" key="1">
    <source>
        <dbReference type="ARBA" id="ARBA00010774"/>
    </source>
</evidence>
<name>A0A9P7VB19_9ASCO</name>
<dbReference type="Proteomes" id="UP000790833">
    <property type="component" value="Unassembled WGS sequence"/>
</dbReference>